<dbReference type="EMBL" id="BBLT01000002">
    <property type="protein sequence ID" value="GAL84329.1"/>
    <property type="molecule type" value="Genomic_DNA"/>
</dbReference>
<gene>
    <name evidence="1" type="ORF">MYP_1557</name>
</gene>
<comment type="caution">
    <text evidence="1">The sequence shown here is derived from an EMBL/GenBank/DDBJ whole genome shotgun (WGS) entry which is preliminary data.</text>
</comment>
<accession>A0A098LD46</accession>
<dbReference type="SUPFAM" id="SSF81301">
    <property type="entry name" value="Nucleotidyltransferase"/>
    <property type="match status" value="1"/>
</dbReference>
<keyword evidence="2" id="KW-1185">Reference proteome</keyword>
<dbReference type="STRING" id="153721.MYP_1557"/>
<evidence type="ECO:0000313" key="1">
    <source>
        <dbReference type="EMBL" id="GAL84329.1"/>
    </source>
</evidence>
<evidence type="ECO:0000313" key="2">
    <source>
        <dbReference type="Proteomes" id="UP000030185"/>
    </source>
</evidence>
<dbReference type="Gene3D" id="3.30.460.40">
    <property type="match status" value="1"/>
</dbReference>
<proteinExistence type="predicted"/>
<dbReference type="InterPro" id="IPR043519">
    <property type="entry name" value="NT_sf"/>
</dbReference>
<evidence type="ECO:0008006" key="3">
    <source>
        <dbReference type="Google" id="ProtNLM"/>
    </source>
</evidence>
<dbReference type="eggNOG" id="COG4914">
    <property type="taxonomic scope" value="Bacteria"/>
</dbReference>
<organism evidence="1 2">
    <name type="scientific">Sporocytophaga myxococcoides</name>
    <dbReference type="NCBI Taxonomy" id="153721"/>
    <lineage>
        <taxon>Bacteria</taxon>
        <taxon>Pseudomonadati</taxon>
        <taxon>Bacteroidota</taxon>
        <taxon>Cytophagia</taxon>
        <taxon>Cytophagales</taxon>
        <taxon>Cytophagaceae</taxon>
        <taxon>Sporocytophaga</taxon>
    </lineage>
</organism>
<dbReference type="RefSeq" id="WP_045460709.1">
    <property type="nucleotide sequence ID" value="NZ_BBLT01000002.1"/>
</dbReference>
<dbReference type="Pfam" id="PF09970">
    <property type="entry name" value="DUF2204"/>
    <property type="match status" value="1"/>
</dbReference>
<reference evidence="1 2" key="1">
    <citation type="submission" date="2014-09" db="EMBL/GenBank/DDBJ databases">
        <title>Sporocytophaga myxococcoides PG-01 genome sequencing.</title>
        <authorList>
            <person name="Liu L."/>
            <person name="Gao P.J."/>
            <person name="Chen G.J."/>
            <person name="Wang L.S."/>
        </authorList>
    </citation>
    <scope>NUCLEOTIDE SEQUENCE [LARGE SCALE GENOMIC DNA]</scope>
    <source>
        <strain evidence="1 2">PG-01</strain>
    </source>
</reference>
<dbReference type="Proteomes" id="UP000030185">
    <property type="component" value="Unassembled WGS sequence"/>
</dbReference>
<protein>
    <recommendedName>
        <fullName evidence="3">Nucleotidyltransferase family protein</fullName>
    </recommendedName>
</protein>
<dbReference type="InterPro" id="IPR018700">
    <property type="entry name" value="DUF2204"/>
</dbReference>
<dbReference type="AlphaFoldDB" id="A0A098LD46"/>
<dbReference type="OrthoDB" id="9782533at2"/>
<name>A0A098LD46_9BACT</name>
<sequence>MILKKEAHEFFRSVLEFVTENNLPILVGGAVALRNYTGIIREKDLDLFCKPGDYIKILKLLSSHGWTVEITDARWIAKALKDNYFVDFIFNTTNNLCPVDDSWFEHAVPGELYGVKVNFVAPEELIWSKIYIQDRAHYDGSDVNHIILKKSEDIDWKRVLQRLDQHWQLLLGQFLNFQFIYPSERDKIPRWLFEMLLERAKGQYELPAPVEKVCRGPLVDHTQYSIDIIDWHYKIITVKSI</sequence>